<feature type="region of interest" description="Disordered" evidence="1">
    <location>
        <begin position="938"/>
        <end position="1134"/>
    </location>
</feature>
<feature type="compositionally biased region" description="Acidic residues" evidence="1">
    <location>
        <begin position="888"/>
        <end position="900"/>
    </location>
</feature>
<dbReference type="eggNOG" id="ENOG502SPD4">
    <property type="taxonomic scope" value="Eukaryota"/>
</dbReference>
<dbReference type="OrthoDB" id="5386574at2759"/>
<feature type="compositionally biased region" description="Polar residues" evidence="1">
    <location>
        <begin position="26"/>
        <end position="45"/>
    </location>
</feature>
<organism evidence="2 3">
    <name type="scientific">Pyronema omphalodes (strain CBS 100304)</name>
    <name type="common">Pyronema confluens</name>
    <dbReference type="NCBI Taxonomy" id="1076935"/>
    <lineage>
        <taxon>Eukaryota</taxon>
        <taxon>Fungi</taxon>
        <taxon>Dikarya</taxon>
        <taxon>Ascomycota</taxon>
        <taxon>Pezizomycotina</taxon>
        <taxon>Pezizomycetes</taxon>
        <taxon>Pezizales</taxon>
        <taxon>Pyronemataceae</taxon>
        <taxon>Pyronema</taxon>
    </lineage>
</organism>
<dbReference type="OMA" id="HEETIGH"/>
<feature type="compositionally biased region" description="Basic and acidic residues" evidence="1">
    <location>
        <begin position="786"/>
        <end position="839"/>
    </location>
</feature>
<feature type="region of interest" description="Disordered" evidence="1">
    <location>
        <begin position="548"/>
        <end position="627"/>
    </location>
</feature>
<feature type="region of interest" description="Disordered" evidence="1">
    <location>
        <begin position="192"/>
        <end position="464"/>
    </location>
</feature>
<feature type="region of interest" description="Disordered" evidence="1">
    <location>
        <begin position="1"/>
        <end position="65"/>
    </location>
</feature>
<gene>
    <name evidence="2" type="ORF">PCON_09005</name>
</gene>
<proteinExistence type="predicted"/>
<feature type="compositionally biased region" description="Basic and acidic residues" evidence="1">
    <location>
        <begin position="1106"/>
        <end position="1134"/>
    </location>
</feature>
<evidence type="ECO:0000313" key="2">
    <source>
        <dbReference type="EMBL" id="CCX30666.1"/>
    </source>
</evidence>
<dbReference type="Proteomes" id="UP000018144">
    <property type="component" value="Unassembled WGS sequence"/>
</dbReference>
<evidence type="ECO:0000256" key="1">
    <source>
        <dbReference type="SAM" id="MobiDB-lite"/>
    </source>
</evidence>
<reference evidence="2 3" key="1">
    <citation type="journal article" date="2013" name="PLoS Genet.">
        <title>The genome and development-dependent transcriptomes of Pyronema confluens: a window into fungal evolution.</title>
        <authorList>
            <person name="Traeger S."/>
            <person name="Altegoer F."/>
            <person name="Freitag M."/>
            <person name="Gabaldon T."/>
            <person name="Kempken F."/>
            <person name="Kumar A."/>
            <person name="Marcet-Houben M."/>
            <person name="Poggeler S."/>
            <person name="Stajich J.E."/>
            <person name="Nowrousian M."/>
        </authorList>
    </citation>
    <scope>NUCLEOTIDE SEQUENCE [LARGE SCALE GENOMIC DNA]</scope>
    <source>
        <strain evidence="3">CBS 100304</strain>
        <tissue evidence="2">Vegetative mycelium</tissue>
    </source>
</reference>
<feature type="compositionally biased region" description="Polar residues" evidence="1">
    <location>
        <begin position="607"/>
        <end position="618"/>
    </location>
</feature>
<dbReference type="STRING" id="1076935.U4LTA7"/>
<dbReference type="Pfam" id="PF11489">
    <property type="entry name" value="Aim21"/>
    <property type="match status" value="3"/>
</dbReference>
<feature type="compositionally biased region" description="Low complexity" evidence="1">
    <location>
        <begin position="548"/>
        <end position="558"/>
    </location>
</feature>
<feature type="region of interest" description="Disordered" evidence="1">
    <location>
        <begin position="478"/>
        <end position="523"/>
    </location>
</feature>
<feature type="compositionally biased region" description="Acidic residues" evidence="1">
    <location>
        <begin position="418"/>
        <end position="431"/>
    </location>
</feature>
<dbReference type="EMBL" id="HF935464">
    <property type="protein sequence ID" value="CCX30666.1"/>
    <property type="molecule type" value="Genomic_DNA"/>
</dbReference>
<feature type="compositionally biased region" description="Low complexity" evidence="1">
    <location>
        <begin position="14"/>
        <end position="25"/>
    </location>
</feature>
<feature type="compositionally biased region" description="Pro residues" evidence="1">
    <location>
        <begin position="586"/>
        <end position="597"/>
    </location>
</feature>
<feature type="compositionally biased region" description="Basic and acidic residues" evidence="1">
    <location>
        <begin position="712"/>
        <end position="727"/>
    </location>
</feature>
<accession>U4LTA7</accession>
<sequence length="1134" mass="121112">MATPPIIPPRPSRSKSPMPRPSISSHDSTGSLSGISTPSTPNLDSQGGIPQIGKRVPMYPNAGDVQAPSDVALPGLLGGKKKHVYREEWEMDDGAYGSLTPKAAYNRFTDDSGYNLLAMESLYRRRLGSLRIWREKADVNTSYLGMSSSDLAASVAPTQSVSFQDGVPDEELGYIASEHYAAVISRAHSPAPEEGIHIDDPGHGGVYRRGTSTAPSRAQSDHGDNDDEEERQEGYSILAEDEVQKRQSAQGGMMPAVGSVQVPQRPKSRPQSGMRIGDESEELAGSPTGSPAPGLSSLAIPVKKTGYKTPYEELSPADENEKPLFPDSDDEKDAAAPEPPKRPVQSHHFPSNDHYTPNDELESTTAAAAAARKADDYNPSLNSLPEQDDSLRRLQQPDTPGAPAEPARSRRKFPSNDTWEDADDQVEEIEPSPDRPTTGDPSAIPEDAFPAVVPPAQHPAVAAEAAAAAHEAALAPVVPASASEPREPLSTPAIEGVPHHAPTIPSIPARPTTSAPLSGGISDVSGVETPHPISVAAAAAALAAASAPALKPKPAIPARPQRVEKKWPPVQTGGEDDVPVEHKAPPAVPSRPKPVVPVRPGKLGVRSGSQEEGTTMSPTHGHGVGATAVAAAGGVAALAAAVSSHAAEGKEKTHPPPPPTNKPKPPVPPRVGGKIAALKKGLDLEGRLRMGPGVGLPGMVRAASPASPSAEEGEKAEKEEKKEEEKPLVAASAGRARGPRGRKLPTATAVKKEEVKEKVQKLEIAGPWVNWSLDEELDVVVVEVKEEEKPAEKKVEEVKEEKKIEEIKEEPKEESKAEEKAEEEKDLKVEPKDEIEKLFQKPAVETAVGAAEEKEEKAVSPVDGPAEEEEEPAVEEKPTPTPAPIPEPTEESEVEEDEIKEDPVPLAPAAPKSIELEEIEEEKLVINPAPIPSAEEIEELLEEEGEKVGKEIPFIPERPAAKDIEDEQEEKEEQGKAEQGKEDEEKEQEKHEIPVIPERPAGKEDEDGEEKHETPAAIPEIPVRPTRSAAKNVEKEDEEDEKPSVHETPAAIPVIPQRPTRPAAKVVEKEDEDEEIEHPEAHTALSTAPGVDAAGAVQAAFVSSIHTDKEDAPGHKETVIPKEEHLEDAQVKKD</sequence>
<feature type="compositionally biased region" description="Pro residues" evidence="1">
    <location>
        <begin position="655"/>
        <end position="669"/>
    </location>
</feature>
<feature type="compositionally biased region" description="Pro residues" evidence="1">
    <location>
        <begin position="1"/>
        <end position="11"/>
    </location>
</feature>
<keyword evidence="3" id="KW-1185">Reference proteome</keyword>
<dbReference type="AlphaFoldDB" id="U4LTA7"/>
<protein>
    <submittedName>
        <fullName evidence="2">Uncharacterized protein</fullName>
    </submittedName>
</protein>
<feature type="region of interest" description="Disordered" evidence="1">
    <location>
        <begin position="786"/>
        <end position="907"/>
    </location>
</feature>
<evidence type="ECO:0000313" key="3">
    <source>
        <dbReference type="Proteomes" id="UP000018144"/>
    </source>
</evidence>
<name>U4LTA7_PYROM</name>
<dbReference type="InterPro" id="IPR021582">
    <property type="entry name" value="Aim21"/>
</dbReference>
<feature type="region of interest" description="Disordered" evidence="1">
    <location>
        <begin position="639"/>
        <end position="748"/>
    </location>
</feature>